<dbReference type="EMBL" id="DSOV01000011">
    <property type="protein sequence ID" value="HEN41493.1"/>
    <property type="molecule type" value="Genomic_DNA"/>
</dbReference>
<reference evidence="2" key="1">
    <citation type="journal article" date="2020" name="mSystems">
        <title>Genome- and Community-Level Interaction Insights into Carbon Utilization and Element Cycling Functions of Hydrothermarchaeota in Hydrothermal Sediment.</title>
        <authorList>
            <person name="Zhou Z."/>
            <person name="Liu Y."/>
            <person name="Xu W."/>
            <person name="Pan J."/>
            <person name="Luo Z.H."/>
            <person name="Li M."/>
        </authorList>
    </citation>
    <scope>NUCLEOTIDE SEQUENCE [LARGE SCALE GENOMIC DNA]</scope>
    <source>
        <strain evidence="2">SpSt-349</strain>
    </source>
</reference>
<dbReference type="PANTHER" id="PTHR30336:SF4">
    <property type="entry name" value="ENVELOPE BIOGENESIS FACTOR ELYC"/>
    <property type="match status" value="1"/>
</dbReference>
<sequence>MALFFRGIFSLLVILLIVTAVLFVDFAYKTFSVRQRDVDTDAIVVLAGGRGRVEEGIRLFREKKGNYLFLIGVDPMVRKGELFRDREGETLSDRVILEKASRNTLENALYGREILTRKDIRSIRLITSRYHMKRATLMFRNTLPRDIAIYPHPVDTVNLKEAWWRDKGSFRLLFSEFYKYCLFRFFFLFASGELRPPAGP</sequence>
<dbReference type="InterPro" id="IPR003848">
    <property type="entry name" value="DUF218"/>
</dbReference>
<dbReference type="Gene3D" id="3.40.50.620">
    <property type="entry name" value="HUPs"/>
    <property type="match status" value="1"/>
</dbReference>
<dbReference type="InterPro" id="IPR051599">
    <property type="entry name" value="Cell_Envelope_Assoc"/>
</dbReference>
<dbReference type="PANTHER" id="PTHR30336">
    <property type="entry name" value="INNER MEMBRANE PROTEIN, PROBABLE PERMEASE"/>
    <property type="match status" value="1"/>
</dbReference>
<dbReference type="GO" id="GO:0005886">
    <property type="term" value="C:plasma membrane"/>
    <property type="evidence" value="ECO:0007669"/>
    <property type="project" value="TreeGrafter"/>
</dbReference>
<name>A0A831U342_GEOME</name>
<dbReference type="GO" id="GO:0043164">
    <property type="term" value="P:Gram-negative-bacterium-type cell wall biogenesis"/>
    <property type="evidence" value="ECO:0007669"/>
    <property type="project" value="TreeGrafter"/>
</dbReference>
<dbReference type="InterPro" id="IPR014729">
    <property type="entry name" value="Rossmann-like_a/b/a_fold"/>
</dbReference>
<accession>A0A831U342</accession>
<comment type="caution">
    <text evidence="2">The sequence shown here is derived from an EMBL/GenBank/DDBJ whole genome shotgun (WGS) entry which is preliminary data.</text>
</comment>
<evidence type="ECO:0000259" key="1">
    <source>
        <dbReference type="Pfam" id="PF02698"/>
    </source>
</evidence>
<dbReference type="AlphaFoldDB" id="A0A831U342"/>
<dbReference type="GO" id="GO:0000270">
    <property type="term" value="P:peptidoglycan metabolic process"/>
    <property type="evidence" value="ECO:0007669"/>
    <property type="project" value="TreeGrafter"/>
</dbReference>
<protein>
    <submittedName>
        <fullName evidence="2">YdcF family protein</fullName>
    </submittedName>
</protein>
<evidence type="ECO:0000313" key="2">
    <source>
        <dbReference type="EMBL" id="HEN41493.1"/>
    </source>
</evidence>
<gene>
    <name evidence="2" type="ORF">ENQ87_03815</name>
</gene>
<dbReference type="CDD" id="cd06259">
    <property type="entry name" value="YdcF-like"/>
    <property type="match status" value="1"/>
</dbReference>
<feature type="domain" description="DUF218" evidence="1">
    <location>
        <begin position="41"/>
        <end position="162"/>
    </location>
</feature>
<proteinExistence type="predicted"/>
<organism evidence="2">
    <name type="scientific">Geobacter metallireducens</name>
    <dbReference type="NCBI Taxonomy" id="28232"/>
    <lineage>
        <taxon>Bacteria</taxon>
        <taxon>Pseudomonadati</taxon>
        <taxon>Thermodesulfobacteriota</taxon>
        <taxon>Desulfuromonadia</taxon>
        <taxon>Geobacterales</taxon>
        <taxon>Geobacteraceae</taxon>
        <taxon>Geobacter</taxon>
    </lineage>
</organism>
<dbReference type="Pfam" id="PF02698">
    <property type="entry name" value="DUF218"/>
    <property type="match status" value="1"/>
</dbReference>